<feature type="region of interest" description="Disordered" evidence="1">
    <location>
        <begin position="972"/>
        <end position="998"/>
    </location>
</feature>
<proteinExistence type="predicted"/>
<evidence type="ECO:0000259" key="2">
    <source>
        <dbReference type="Pfam" id="PF23774"/>
    </source>
</evidence>
<protein>
    <recommendedName>
        <fullName evidence="2">Gem-associated protein 5 TPR domain-containing protein</fullName>
    </recommendedName>
</protein>
<dbReference type="PANTHER" id="PTHR46362:SF1">
    <property type="entry name" value="GEM-ASSOCIATED PROTEIN 5"/>
    <property type="match status" value="1"/>
</dbReference>
<reference evidence="3 4" key="1">
    <citation type="journal article" date="2015" name="Genome Biol. Evol.">
        <title>Comparative Genomics of a Bacterivorous Green Alga Reveals Evolutionary Causalities and Consequences of Phago-Mixotrophic Mode of Nutrition.</title>
        <authorList>
            <person name="Burns J.A."/>
            <person name="Paasch A."/>
            <person name="Narechania A."/>
            <person name="Kim E."/>
        </authorList>
    </citation>
    <scope>NUCLEOTIDE SEQUENCE [LARGE SCALE GENOMIC DNA]</scope>
    <source>
        <strain evidence="3 4">PLY_AMNH</strain>
    </source>
</reference>
<dbReference type="InterPro" id="IPR056421">
    <property type="entry name" value="TPR_GEMI5"/>
</dbReference>
<organism evidence="3 4">
    <name type="scientific">Cymbomonas tetramitiformis</name>
    <dbReference type="NCBI Taxonomy" id="36881"/>
    <lineage>
        <taxon>Eukaryota</taxon>
        <taxon>Viridiplantae</taxon>
        <taxon>Chlorophyta</taxon>
        <taxon>Pyramimonadophyceae</taxon>
        <taxon>Pyramimonadales</taxon>
        <taxon>Pyramimonadaceae</taxon>
        <taxon>Cymbomonas</taxon>
    </lineage>
</organism>
<feature type="compositionally biased region" description="Basic and acidic residues" evidence="1">
    <location>
        <begin position="700"/>
        <end position="715"/>
    </location>
</feature>
<evidence type="ECO:0000313" key="4">
    <source>
        <dbReference type="Proteomes" id="UP001190700"/>
    </source>
</evidence>
<feature type="region of interest" description="Disordered" evidence="1">
    <location>
        <begin position="1176"/>
        <end position="1202"/>
    </location>
</feature>
<evidence type="ECO:0000313" key="3">
    <source>
        <dbReference type="EMBL" id="KAK3240869.1"/>
    </source>
</evidence>
<feature type="region of interest" description="Disordered" evidence="1">
    <location>
        <begin position="1042"/>
        <end position="1101"/>
    </location>
</feature>
<keyword evidence="4" id="KW-1185">Reference proteome</keyword>
<dbReference type="GO" id="GO:0003730">
    <property type="term" value="F:mRNA 3'-UTR binding"/>
    <property type="evidence" value="ECO:0007669"/>
    <property type="project" value="TreeGrafter"/>
</dbReference>
<feature type="region of interest" description="Disordered" evidence="1">
    <location>
        <begin position="407"/>
        <end position="432"/>
    </location>
</feature>
<sequence length="1202" mass="126426">MVLAACTGLAMARPSAHRAKGEEPDGVGEEGRLWGQQASWRRGGILPGHKTLLAEPAGAEPSPKLMKLCVKLAQAETGDSSASTLGADLGLGGAAGALEALRGQMHAASSSAEGAMKAASPQQDATRCAALALWQGDVGLALSLLQRADALSAEFVALSAQAGRDVWTAVTRAYATRLEERGDFQLASLHWLAVHDPRRAVKTLQRGRLVRDALALAATRLPPNDPLVQELRIHVATDEERRGAYESAAASYLSAGCPSEAIHALGRRQTPASLQAAAHVACASRITTPAARHAVLRSAFEQAAKGAWQVANDELAEWASIGPEAADAVLPVRMVLEAERALSWAVLRWDEAKAPGSATDEASPAAAAAALLNEGEAYAAMEAYADMACSHQAVFSLLEELLDSSGRVAEDSGGSPRTSACSPRGPVSAGDTTAAQRVRQLVGCLYATWRRSCRHLSQQAGVEDWKVRLGEVQAALRELDLMSPRGSKLRRLRLAAVLLDAVGWLLAGRPRLAAEGVLLGLAACEAEGAYSDLRAITLLLPSRPSPPLPGCREVSDGGPQPCGDDGSDEAAANKAWAALEALHAWGQLQGTWCERMARQTTQPGSASRSGAGASAHMPGCPGQRRERSTKLTLRQVEERVLASAPARLHALHTFQELMEPLLRVTRHGLKSVSALASTPVLEENKETSASPARPPATPTRAEELRPGTDTPKAEAEAEAEGMIDLSLPAAGSPQPRAPVTSLEADRGQAVGGGEVGDIHHPGWDDASTGGGMAERSLTREGGDVPGEARARPRAERILDVGWNAAALRRGGALLPAPAPDGSSRPSHWQEFPELWGGGGAARSWFPAPEVWIRLAQYGGGWHRQPGGADVAEALRQLDSCLDLPHGEREAQGHLGRLLAGRVTAIHQAIRHLEAEGYALWPNPLEAAALLVAVHGLEQNEEDEARSAYVAEWGLRHSFLPPQQALFTRLGATAPPSITPEPAEAASEPGGGHGSEDAPPVLSVSLEVAADDARTTTGECKVTCVIQHSGCGGAIPKPDFAAEPREAAQDARSLSSCTDSEPQQCGSVQQTPPEASGAEEGNARAAAKPVAETAPQPPPANTCSAVHGVRVLLEVRPEDGGAAAVIKVLLHARRQYEKEVLTALQPPPSSMRCPLDLEIWKHLQDHICAEHEGNLPQQFGRRRGKGRGRGNTMRANSKGGDTG</sequence>
<feature type="region of interest" description="Disordered" evidence="1">
    <location>
        <begin position="680"/>
        <end position="789"/>
    </location>
</feature>
<feature type="domain" description="Gem-associated protein 5 TPR" evidence="2">
    <location>
        <begin position="121"/>
        <end position="298"/>
    </location>
</feature>
<dbReference type="GO" id="GO:0032797">
    <property type="term" value="C:SMN complex"/>
    <property type="evidence" value="ECO:0007669"/>
    <property type="project" value="TreeGrafter"/>
</dbReference>
<feature type="region of interest" description="Disordered" evidence="1">
    <location>
        <begin position="599"/>
        <end position="628"/>
    </location>
</feature>
<dbReference type="AlphaFoldDB" id="A0AAE0BRN2"/>
<dbReference type="GO" id="GO:0000387">
    <property type="term" value="P:spliceosomal snRNP assembly"/>
    <property type="evidence" value="ECO:0007669"/>
    <property type="project" value="TreeGrafter"/>
</dbReference>
<feature type="compositionally biased region" description="Basic and acidic residues" evidence="1">
    <location>
        <begin position="776"/>
        <end position="789"/>
    </location>
</feature>
<dbReference type="InterPro" id="IPR052640">
    <property type="entry name" value="Gemin-5"/>
</dbReference>
<feature type="compositionally biased region" description="Low complexity" evidence="1">
    <location>
        <begin position="604"/>
        <end position="615"/>
    </location>
</feature>
<dbReference type="Proteomes" id="UP001190700">
    <property type="component" value="Unassembled WGS sequence"/>
</dbReference>
<gene>
    <name evidence="3" type="ORF">CYMTET_49325</name>
</gene>
<dbReference type="GO" id="GO:0005634">
    <property type="term" value="C:nucleus"/>
    <property type="evidence" value="ECO:0007669"/>
    <property type="project" value="TreeGrafter"/>
</dbReference>
<accession>A0AAE0BRN2</accession>
<feature type="region of interest" description="Disordered" evidence="1">
    <location>
        <begin position="550"/>
        <end position="569"/>
    </location>
</feature>
<evidence type="ECO:0000256" key="1">
    <source>
        <dbReference type="SAM" id="MobiDB-lite"/>
    </source>
</evidence>
<comment type="caution">
    <text evidence="3">The sequence shown here is derived from an EMBL/GenBank/DDBJ whole genome shotgun (WGS) entry which is preliminary data.</text>
</comment>
<dbReference type="PANTHER" id="PTHR46362">
    <property type="entry name" value="GEM-ASSOCIATED PROTEIN 5"/>
    <property type="match status" value="1"/>
</dbReference>
<name>A0AAE0BRN2_9CHLO</name>
<dbReference type="Pfam" id="PF23774">
    <property type="entry name" value="TPR_GEMI5"/>
    <property type="match status" value="1"/>
</dbReference>
<feature type="compositionally biased region" description="Polar residues" evidence="1">
    <location>
        <begin position="1051"/>
        <end position="1072"/>
    </location>
</feature>
<dbReference type="EMBL" id="LGRX02033528">
    <property type="protein sequence ID" value="KAK3240869.1"/>
    <property type="molecule type" value="Genomic_DNA"/>
</dbReference>